<sequence>MADVEKDLANLAIADAEEDILQLGVPEAISNFSFKNCFVGSFLTSSVINFQSMRSTLANVWHPIGGISISELGDGRFLFRLYYVVDAERIERGGPWNFNNHLLILHRLVEGEDPMEVPLTHISIWVLIHNLPHGFMSEAVALIMGNFLGSFLEYDATTIQKGHSRIMRIRARIDIGQPIKRRRKIGLPNGNHSYARFEYEKLTLFCFICGLLGHRESFCPLRALHPSRIFTFEWDASLRAPSRRNATPKSRWLIEESPAGVPEVQMTQRGNQVAQSTRPNITPLISGGIRIIGEQIEQSHVNHGSGQLLPGDMETNNYGKSTSNAAHGIILDDISGGPSGSQNGPRAVGLGPNRVYTNPIMDVVMELDKEDDPLTQPEGIKRARRHNLVSDVVLNLDSKNVSDGFNSDLSAGLHAQASRGQ</sequence>
<organism evidence="4 5">
    <name type="scientific">Hibiscus trionum</name>
    <name type="common">Flower of an hour</name>
    <dbReference type="NCBI Taxonomy" id="183268"/>
    <lineage>
        <taxon>Eukaryota</taxon>
        <taxon>Viridiplantae</taxon>
        <taxon>Streptophyta</taxon>
        <taxon>Embryophyta</taxon>
        <taxon>Tracheophyta</taxon>
        <taxon>Spermatophyta</taxon>
        <taxon>Magnoliopsida</taxon>
        <taxon>eudicotyledons</taxon>
        <taxon>Gunneridae</taxon>
        <taxon>Pentapetalae</taxon>
        <taxon>rosids</taxon>
        <taxon>malvids</taxon>
        <taxon>Malvales</taxon>
        <taxon>Malvaceae</taxon>
        <taxon>Malvoideae</taxon>
        <taxon>Hibiscus</taxon>
    </lineage>
</organism>
<evidence type="ECO:0000259" key="3">
    <source>
        <dbReference type="Pfam" id="PF14392"/>
    </source>
</evidence>
<reference evidence="4" key="1">
    <citation type="submission" date="2023-05" db="EMBL/GenBank/DDBJ databases">
        <title>Genome and transcriptome analyses reveal genes involved in the formation of fine ridges on petal epidermal cells in Hibiscus trionum.</title>
        <authorList>
            <person name="Koshimizu S."/>
            <person name="Masuda S."/>
            <person name="Ishii T."/>
            <person name="Shirasu K."/>
            <person name="Hoshino A."/>
            <person name="Arita M."/>
        </authorList>
    </citation>
    <scope>NUCLEOTIDE SEQUENCE</scope>
    <source>
        <strain evidence="4">Hamamatsu line</strain>
    </source>
</reference>
<feature type="domain" description="DUF4283" evidence="2">
    <location>
        <begin position="33"/>
        <end position="116"/>
    </location>
</feature>
<name>A0A9W7H1Z1_HIBTR</name>
<dbReference type="OrthoDB" id="1729074at2759"/>
<gene>
    <name evidence="4" type="ORF">HRI_000588500</name>
</gene>
<dbReference type="Pfam" id="PF14111">
    <property type="entry name" value="DUF4283"/>
    <property type="match status" value="1"/>
</dbReference>
<dbReference type="PANTHER" id="PTHR31286">
    <property type="entry name" value="GLYCINE-RICH CELL WALL STRUCTURAL PROTEIN 1.8-LIKE"/>
    <property type="match status" value="1"/>
</dbReference>
<evidence type="ECO:0000313" key="5">
    <source>
        <dbReference type="Proteomes" id="UP001165190"/>
    </source>
</evidence>
<proteinExistence type="predicted"/>
<accession>A0A9W7H1Z1</accession>
<dbReference type="InterPro" id="IPR025836">
    <property type="entry name" value="Zn_knuckle_CX2CX4HX4C"/>
</dbReference>
<evidence type="ECO:0000256" key="1">
    <source>
        <dbReference type="SAM" id="MobiDB-lite"/>
    </source>
</evidence>
<dbReference type="InterPro" id="IPR040256">
    <property type="entry name" value="At4g02000-like"/>
</dbReference>
<evidence type="ECO:0000259" key="2">
    <source>
        <dbReference type="Pfam" id="PF14111"/>
    </source>
</evidence>
<feature type="region of interest" description="Disordered" evidence="1">
    <location>
        <begin position="400"/>
        <end position="421"/>
    </location>
</feature>
<feature type="compositionally biased region" description="Polar residues" evidence="1">
    <location>
        <begin position="400"/>
        <end position="409"/>
    </location>
</feature>
<evidence type="ECO:0008006" key="6">
    <source>
        <dbReference type="Google" id="ProtNLM"/>
    </source>
</evidence>
<dbReference type="EMBL" id="BSYR01000006">
    <property type="protein sequence ID" value="GMI69192.1"/>
    <property type="molecule type" value="Genomic_DNA"/>
</dbReference>
<dbReference type="InterPro" id="IPR025558">
    <property type="entry name" value="DUF4283"/>
</dbReference>
<evidence type="ECO:0000313" key="4">
    <source>
        <dbReference type="EMBL" id="GMI69192.1"/>
    </source>
</evidence>
<protein>
    <recommendedName>
        <fullName evidence="6">CCHC-type domain-containing protein</fullName>
    </recommendedName>
</protein>
<feature type="domain" description="Zinc knuckle CX2CX4HX4C" evidence="3">
    <location>
        <begin position="173"/>
        <end position="220"/>
    </location>
</feature>
<dbReference type="PANTHER" id="PTHR31286:SF153">
    <property type="entry name" value="DUF4283 DOMAIN PROTEIN"/>
    <property type="match status" value="1"/>
</dbReference>
<dbReference type="Proteomes" id="UP001165190">
    <property type="component" value="Unassembled WGS sequence"/>
</dbReference>
<dbReference type="Pfam" id="PF14392">
    <property type="entry name" value="zf-CCHC_4"/>
    <property type="match status" value="1"/>
</dbReference>
<dbReference type="AlphaFoldDB" id="A0A9W7H1Z1"/>
<keyword evidence="5" id="KW-1185">Reference proteome</keyword>
<comment type="caution">
    <text evidence="4">The sequence shown here is derived from an EMBL/GenBank/DDBJ whole genome shotgun (WGS) entry which is preliminary data.</text>
</comment>